<dbReference type="PANTHER" id="PTHR22807:SF30">
    <property type="entry name" value="28S RRNA (CYTOSINE(4447)-C(5))-METHYLTRANSFERASE-RELATED"/>
    <property type="match status" value="1"/>
</dbReference>
<dbReference type="PRINTS" id="PR02008">
    <property type="entry name" value="RCMTFAMILY"/>
</dbReference>
<evidence type="ECO:0000256" key="2">
    <source>
        <dbReference type="ARBA" id="ARBA00022679"/>
    </source>
</evidence>
<feature type="binding site" evidence="5">
    <location>
        <position position="139"/>
    </location>
    <ligand>
        <name>S-adenosyl-L-methionine</name>
        <dbReference type="ChEBI" id="CHEBI:59789"/>
    </ligand>
</feature>
<dbReference type="AlphaFoldDB" id="A0A9D9NNL6"/>
<dbReference type="SUPFAM" id="SSF53335">
    <property type="entry name" value="S-adenosyl-L-methionine-dependent methyltransferases"/>
    <property type="match status" value="1"/>
</dbReference>
<dbReference type="CDD" id="cd02440">
    <property type="entry name" value="AdoMet_MTases"/>
    <property type="match status" value="1"/>
</dbReference>
<evidence type="ECO:0000256" key="5">
    <source>
        <dbReference type="PROSITE-ProRule" id="PRU01023"/>
    </source>
</evidence>
<comment type="caution">
    <text evidence="7">The sequence shown here is derived from an EMBL/GenBank/DDBJ whole genome shotgun (WGS) entry which is preliminary data.</text>
</comment>
<dbReference type="EMBL" id="JADILW010000017">
    <property type="protein sequence ID" value="MBO8479703.1"/>
    <property type="molecule type" value="Genomic_DNA"/>
</dbReference>
<protein>
    <recommendedName>
        <fullName evidence="6">SAM-dependent MTase RsmB/NOP-type domain-containing protein</fullName>
    </recommendedName>
</protein>
<feature type="active site" description="Nucleophile" evidence="5">
    <location>
        <position position="209"/>
    </location>
</feature>
<evidence type="ECO:0000256" key="4">
    <source>
        <dbReference type="ARBA" id="ARBA00022884"/>
    </source>
</evidence>
<name>A0A9D9NNL6_9BACT</name>
<feature type="binding site" evidence="5">
    <location>
        <position position="112"/>
    </location>
    <ligand>
        <name>S-adenosyl-L-methionine</name>
        <dbReference type="ChEBI" id="CHEBI:59789"/>
    </ligand>
</feature>
<keyword evidence="4 5" id="KW-0694">RNA-binding</keyword>
<feature type="binding site" evidence="5">
    <location>
        <position position="156"/>
    </location>
    <ligand>
        <name>S-adenosyl-L-methionine</name>
        <dbReference type="ChEBI" id="CHEBI:59789"/>
    </ligand>
</feature>
<dbReference type="InterPro" id="IPR029063">
    <property type="entry name" value="SAM-dependent_MTases_sf"/>
</dbReference>
<dbReference type="PANTHER" id="PTHR22807">
    <property type="entry name" value="NOP2 YEAST -RELATED NOL1/NOP2/FMU SUN DOMAIN-CONTAINING"/>
    <property type="match status" value="1"/>
</dbReference>
<dbReference type="Gene3D" id="3.30.70.1170">
    <property type="entry name" value="Sun protein, domain 3"/>
    <property type="match status" value="1"/>
</dbReference>
<keyword evidence="3 5" id="KW-0949">S-adenosyl-L-methionine</keyword>
<proteinExistence type="inferred from homology"/>
<dbReference type="InterPro" id="IPR049560">
    <property type="entry name" value="MeTrfase_RsmB-F_NOP2_cat"/>
</dbReference>
<dbReference type="Proteomes" id="UP000823769">
    <property type="component" value="Unassembled WGS sequence"/>
</dbReference>
<dbReference type="GO" id="GO:0008173">
    <property type="term" value="F:RNA methyltransferase activity"/>
    <property type="evidence" value="ECO:0007669"/>
    <property type="project" value="InterPro"/>
</dbReference>
<feature type="binding site" evidence="5">
    <location>
        <begin position="84"/>
        <end position="90"/>
    </location>
    <ligand>
        <name>S-adenosyl-L-methionine</name>
        <dbReference type="ChEBI" id="CHEBI:59789"/>
    </ligand>
</feature>
<dbReference type="GO" id="GO:0001510">
    <property type="term" value="P:RNA methylation"/>
    <property type="evidence" value="ECO:0007669"/>
    <property type="project" value="InterPro"/>
</dbReference>
<dbReference type="Gene3D" id="2.30.130.60">
    <property type="match status" value="1"/>
</dbReference>
<dbReference type="InterPro" id="IPR001678">
    <property type="entry name" value="MeTrfase_RsmB-F_NOP2_dom"/>
</dbReference>
<organism evidence="7 8">
    <name type="scientific">Candidatus Cryptobacteroides avistercoris</name>
    <dbReference type="NCBI Taxonomy" id="2840758"/>
    <lineage>
        <taxon>Bacteria</taxon>
        <taxon>Pseudomonadati</taxon>
        <taxon>Bacteroidota</taxon>
        <taxon>Bacteroidia</taxon>
        <taxon>Bacteroidales</taxon>
        <taxon>Candidatus Cryptobacteroides</taxon>
    </lineage>
</organism>
<reference evidence="7" key="2">
    <citation type="journal article" date="2021" name="PeerJ">
        <title>Extensive microbial diversity within the chicken gut microbiome revealed by metagenomics and culture.</title>
        <authorList>
            <person name="Gilroy R."/>
            <person name="Ravi A."/>
            <person name="Getino M."/>
            <person name="Pursley I."/>
            <person name="Horton D.L."/>
            <person name="Alikhan N.F."/>
            <person name="Baker D."/>
            <person name="Gharbi K."/>
            <person name="Hall N."/>
            <person name="Watson M."/>
            <person name="Adriaenssens E.M."/>
            <person name="Foster-Nyarko E."/>
            <person name="Jarju S."/>
            <person name="Secka A."/>
            <person name="Antonio M."/>
            <person name="Oren A."/>
            <person name="Chaudhuri R.R."/>
            <person name="La Ragione R."/>
            <person name="Hildebrand F."/>
            <person name="Pallen M.J."/>
        </authorList>
    </citation>
    <scope>NUCLEOTIDE SEQUENCE</scope>
    <source>
        <strain evidence="7">B3-1481</strain>
    </source>
</reference>
<evidence type="ECO:0000313" key="7">
    <source>
        <dbReference type="EMBL" id="MBO8479703.1"/>
    </source>
</evidence>
<dbReference type="PROSITE" id="PS51686">
    <property type="entry name" value="SAM_MT_RSMB_NOP"/>
    <property type="match status" value="1"/>
</dbReference>
<evidence type="ECO:0000256" key="3">
    <source>
        <dbReference type="ARBA" id="ARBA00022691"/>
    </source>
</evidence>
<dbReference type="InterPro" id="IPR027391">
    <property type="entry name" value="Nol1_Nop2_Fmu_2"/>
</dbReference>
<keyword evidence="2 5" id="KW-0808">Transferase</keyword>
<evidence type="ECO:0000256" key="1">
    <source>
        <dbReference type="ARBA" id="ARBA00022603"/>
    </source>
</evidence>
<comment type="similarity">
    <text evidence="5">Belongs to the class I-like SAM-binding methyltransferase superfamily. RsmB/NOP family.</text>
</comment>
<dbReference type="Pfam" id="PF01189">
    <property type="entry name" value="Methyltr_RsmB-F"/>
    <property type="match status" value="1"/>
</dbReference>
<dbReference type="Pfam" id="PF13636">
    <property type="entry name" value="Methyltranf_PUA"/>
    <property type="match status" value="1"/>
</dbReference>
<sequence>MIPVSVRLNPFKAGGLELPILEGAVGVPWSPYGRILVERPVFTLHPLFHAGCYYVQDSSAMYVGHVFRKFLPELRPGARVLDLCAAPGGKTTDLAASLRERFGDDFLLVSNEVMKDRARVLDDNVARWGDPNVVVTSVDPAAFAPLGEYFDVIVADVPCSGEGMFRKDARAEEQWSPELVKLCAARQKRILADVWPSLRRGGVLVYSTCTYEEAENDDNLAWAAENLGGEIVAPQDEFPSSGVRLTRHGSLLKAGEVPGEGQWVGALHKTSGGCRPGRADIGSLRPMRNGMVKGVTKGRDFVPDADWALSIKYERGSYPEAELDKPTALKYLHRDAIVLPGAPLGYVLVTYRSVPLGFVKNIGPRCNNLLPKGRKILMNV</sequence>
<evidence type="ECO:0000259" key="6">
    <source>
        <dbReference type="PROSITE" id="PS51686"/>
    </source>
</evidence>
<reference evidence="7" key="1">
    <citation type="submission" date="2020-10" db="EMBL/GenBank/DDBJ databases">
        <authorList>
            <person name="Gilroy R."/>
        </authorList>
    </citation>
    <scope>NUCLEOTIDE SEQUENCE</scope>
    <source>
        <strain evidence="7">B3-1481</strain>
    </source>
</reference>
<dbReference type="InterPro" id="IPR023267">
    <property type="entry name" value="RCMT"/>
</dbReference>
<keyword evidence="1 5" id="KW-0489">Methyltransferase</keyword>
<dbReference type="GO" id="GO:0003723">
    <property type="term" value="F:RNA binding"/>
    <property type="evidence" value="ECO:0007669"/>
    <property type="project" value="UniProtKB-UniRule"/>
</dbReference>
<feature type="domain" description="SAM-dependent MTase RsmB/NOP-type" evidence="6">
    <location>
        <begin position="1"/>
        <end position="270"/>
    </location>
</feature>
<accession>A0A9D9NNL6</accession>
<evidence type="ECO:0000313" key="8">
    <source>
        <dbReference type="Proteomes" id="UP000823769"/>
    </source>
</evidence>
<gene>
    <name evidence="7" type="ORF">IAB76_01125</name>
</gene>
<dbReference type="Gene3D" id="3.40.50.150">
    <property type="entry name" value="Vaccinia Virus protein VP39"/>
    <property type="match status" value="1"/>
</dbReference>